<gene>
    <name evidence="2" type="ORF">DM02DRAFT_654856</name>
</gene>
<feature type="compositionally biased region" description="Low complexity" evidence="1">
    <location>
        <begin position="81"/>
        <end position="92"/>
    </location>
</feature>
<evidence type="ECO:0000313" key="3">
    <source>
        <dbReference type="Proteomes" id="UP000244855"/>
    </source>
</evidence>
<keyword evidence="3" id="KW-1185">Reference proteome</keyword>
<sequence length="163" mass="17366">MTWTDQCRQFPVTESAGSQARSRSPTKRMIDLKVAEKTVSSKTVKSPADVPEDVRKLYKEIQGLARITRGNPMPAQVSGLSPPVTSTPSSVSIQSMQGNNSGTAVKRIASQSGDPASSQSGIPKYGTPSHLLLKPPAPAPIQQVGLKFTLPSTTRVPSNMSQH</sequence>
<feature type="region of interest" description="Disordered" evidence="1">
    <location>
        <begin position="1"/>
        <end position="29"/>
    </location>
</feature>
<dbReference type="AlphaFoldDB" id="A0A2V1DT70"/>
<dbReference type="STRING" id="97972.A0A2V1DT70"/>
<protein>
    <submittedName>
        <fullName evidence="2">Uncharacterized protein</fullName>
    </submittedName>
</protein>
<accession>A0A2V1DT70</accession>
<proteinExistence type="predicted"/>
<feature type="compositionally biased region" description="Polar residues" evidence="1">
    <location>
        <begin position="93"/>
        <end position="121"/>
    </location>
</feature>
<evidence type="ECO:0000313" key="2">
    <source>
        <dbReference type="EMBL" id="PVI01082.1"/>
    </source>
</evidence>
<feature type="compositionally biased region" description="Polar residues" evidence="1">
    <location>
        <begin position="150"/>
        <end position="163"/>
    </location>
</feature>
<dbReference type="Proteomes" id="UP000244855">
    <property type="component" value="Unassembled WGS sequence"/>
</dbReference>
<evidence type="ECO:0000256" key="1">
    <source>
        <dbReference type="SAM" id="MobiDB-lite"/>
    </source>
</evidence>
<feature type="region of interest" description="Disordered" evidence="1">
    <location>
        <begin position="144"/>
        <end position="163"/>
    </location>
</feature>
<dbReference type="OrthoDB" id="3788583at2759"/>
<name>A0A2V1DT70_9PLEO</name>
<feature type="region of interest" description="Disordered" evidence="1">
    <location>
        <begin position="69"/>
        <end position="138"/>
    </location>
</feature>
<dbReference type="EMBL" id="KZ805363">
    <property type="protein sequence ID" value="PVI01082.1"/>
    <property type="molecule type" value="Genomic_DNA"/>
</dbReference>
<reference evidence="2 3" key="1">
    <citation type="journal article" date="2018" name="Sci. Rep.">
        <title>Comparative genomics provides insights into the lifestyle and reveals functional heterogeneity of dark septate endophytic fungi.</title>
        <authorList>
            <person name="Knapp D.G."/>
            <person name="Nemeth J.B."/>
            <person name="Barry K."/>
            <person name="Hainaut M."/>
            <person name="Henrissat B."/>
            <person name="Johnson J."/>
            <person name="Kuo A."/>
            <person name="Lim J.H.P."/>
            <person name="Lipzen A."/>
            <person name="Nolan M."/>
            <person name="Ohm R.A."/>
            <person name="Tamas L."/>
            <person name="Grigoriev I.V."/>
            <person name="Spatafora J.W."/>
            <person name="Nagy L.G."/>
            <person name="Kovacs G.M."/>
        </authorList>
    </citation>
    <scope>NUCLEOTIDE SEQUENCE [LARGE SCALE GENOMIC DNA]</scope>
    <source>
        <strain evidence="2 3">DSE2036</strain>
    </source>
</reference>
<organism evidence="2 3">
    <name type="scientific">Periconia macrospinosa</name>
    <dbReference type="NCBI Taxonomy" id="97972"/>
    <lineage>
        <taxon>Eukaryota</taxon>
        <taxon>Fungi</taxon>
        <taxon>Dikarya</taxon>
        <taxon>Ascomycota</taxon>
        <taxon>Pezizomycotina</taxon>
        <taxon>Dothideomycetes</taxon>
        <taxon>Pleosporomycetidae</taxon>
        <taxon>Pleosporales</taxon>
        <taxon>Massarineae</taxon>
        <taxon>Periconiaceae</taxon>
        <taxon>Periconia</taxon>
    </lineage>
</organism>